<dbReference type="AlphaFoldDB" id="A0A256GMY5"/>
<dbReference type="RefSeq" id="WP_094514886.1">
    <property type="nucleotide sequence ID" value="NZ_JBHEEP010000025.1"/>
</dbReference>
<dbReference type="EMBL" id="WBWF01000025">
    <property type="protein sequence ID" value="KAB2701505.1"/>
    <property type="molecule type" value="Genomic_DNA"/>
</dbReference>
<reference evidence="3 4" key="1">
    <citation type="submission" date="2017-07" db="EMBL/GenBank/DDBJ databases">
        <title>Draft genome of Ochrobactrum lupini type strain LUP21.</title>
        <authorList>
            <person name="Krzyzanowska D.M."/>
            <person name="Jafra S."/>
        </authorList>
    </citation>
    <scope>NUCLEOTIDE SEQUENCE [LARGE SCALE GENOMIC DNA]</scope>
    <source>
        <strain evidence="3 4">LUP21</strain>
    </source>
</reference>
<dbReference type="Proteomes" id="UP000216363">
    <property type="component" value="Unassembled WGS sequence"/>
</dbReference>
<dbReference type="EMBL" id="NNRN01000051">
    <property type="protein sequence ID" value="OYR28320.1"/>
    <property type="molecule type" value="Genomic_DNA"/>
</dbReference>
<dbReference type="Proteomes" id="UP000435957">
    <property type="component" value="Unassembled WGS sequence"/>
</dbReference>
<feature type="compositionally biased region" description="Low complexity" evidence="1">
    <location>
        <begin position="186"/>
        <end position="196"/>
    </location>
</feature>
<evidence type="ECO:0000313" key="4">
    <source>
        <dbReference type="Proteomes" id="UP000216363"/>
    </source>
</evidence>
<feature type="region of interest" description="Disordered" evidence="1">
    <location>
        <begin position="181"/>
        <end position="221"/>
    </location>
</feature>
<dbReference type="GO" id="GO:0005840">
    <property type="term" value="C:ribosome"/>
    <property type="evidence" value="ECO:0007669"/>
    <property type="project" value="UniProtKB-KW"/>
</dbReference>
<keyword evidence="2" id="KW-0687">Ribonucleoprotein</keyword>
<evidence type="ECO:0000313" key="5">
    <source>
        <dbReference type="Proteomes" id="UP000435957"/>
    </source>
</evidence>
<gene>
    <name evidence="3" type="ORF">CES86_2935</name>
    <name evidence="2" type="ORF">F9L03_23435</name>
</gene>
<organism evidence="3 4">
    <name type="scientific">Brucella lupini</name>
    <dbReference type="NCBI Taxonomy" id="255457"/>
    <lineage>
        <taxon>Bacteria</taxon>
        <taxon>Pseudomonadati</taxon>
        <taxon>Pseudomonadota</taxon>
        <taxon>Alphaproteobacteria</taxon>
        <taxon>Hyphomicrobiales</taxon>
        <taxon>Brucellaceae</taxon>
        <taxon>Brucella/Ochrobactrum group</taxon>
        <taxon>Brucella</taxon>
    </lineage>
</organism>
<evidence type="ECO:0000256" key="1">
    <source>
        <dbReference type="SAM" id="MobiDB-lite"/>
    </source>
</evidence>
<reference evidence="2 5" key="2">
    <citation type="submission" date="2019-09" db="EMBL/GenBank/DDBJ databases">
        <title>Taxonomic organization of the family Brucellaceae based on a phylogenomic approach.</title>
        <authorList>
            <person name="Leclercq S."/>
            <person name="Cloeckaert A."/>
            <person name="Zygmunt M.S."/>
        </authorList>
    </citation>
    <scope>NUCLEOTIDE SEQUENCE [LARGE SCALE GENOMIC DNA]</scope>
    <source>
        <strain evidence="2 5">LUP23</strain>
    </source>
</reference>
<comment type="caution">
    <text evidence="3">The sequence shown here is derived from an EMBL/GenBank/DDBJ whole genome shotgun (WGS) entry which is preliminary data.</text>
</comment>
<keyword evidence="2" id="KW-0689">Ribosomal protein</keyword>
<protein>
    <submittedName>
        <fullName evidence="2">50S ribosomal protein L21</fullName>
    </submittedName>
    <submittedName>
        <fullName evidence="3">Putative aTP synthase subunit E</fullName>
    </submittedName>
</protein>
<accession>A0A256GMY5</accession>
<sequence length="221" mass="24042">MPLLIVQLAVLVAIAFVIGCVLGRFVRRRSAAMPDHERTIIAAAHATLPVAEKPEASNKISSPAKTEEPKISSQPREPEKLQLKAVPDAEVVGNWPSREEKAGAEANAEPVRDPGRPELLEAARLGKPDDLTVIKGIGGAVQGLLNGIGVFHYDQIAGWNEDESRWIERNIGFPRRVEREDWSGQATKLANAANKASARRSEKPGKTATKPRSRRTKKAGE</sequence>
<feature type="region of interest" description="Disordered" evidence="1">
    <location>
        <begin position="95"/>
        <end position="114"/>
    </location>
</feature>
<evidence type="ECO:0000313" key="3">
    <source>
        <dbReference type="EMBL" id="OYR28320.1"/>
    </source>
</evidence>
<proteinExistence type="predicted"/>
<name>A0A256GMY5_9HYPH</name>
<keyword evidence="5" id="KW-1185">Reference proteome</keyword>
<feature type="region of interest" description="Disordered" evidence="1">
    <location>
        <begin position="52"/>
        <end position="80"/>
    </location>
</feature>
<evidence type="ECO:0000313" key="2">
    <source>
        <dbReference type="EMBL" id="KAB2701505.1"/>
    </source>
</evidence>
<feature type="compositionally biased region" description="Basic and acidic residues" evidence="1">
    <location>
        <begin position="65"/>
        <end position="80"/>
    </location>
</feature>
<feature type="compositionally biased region" description="Basic residues" evidence="1">
    <location>
        <begin position="209"/>
        <end position="221"/>
    </location>
</feature>